<evidence type="ECO:0000259" key="1">
    <source>
        <dbReference type="Pfam" id="PF06527"/>
    </source>
</evidence>
<accession>A0A227JCA2</accession>
<organism evidence="2 3">
    <name type="scientific">Vibrio parahaemolyticus</name>
    <dbReference type="NCBI Taxonomy" id="670"/>
    <lineage>
        <taxon>Bacteria</taxon>
        <taxon>Pseudomonadati</taxon>
        <taxon>Pseudomonadota</taxon>
        <taxon>Gammaproteobacteria</taxon>
        <taxon>Vibrionales</taxon>
        <taxon>Vibrionaceae</taxon>
        <taxon>Vibrio</taxon>
    </lineage>
</organism>
<protein>
    <recommendedName>
        <fullName evidence="1">TniQ domain-containing protein</fullName>
    </recommendedName>
</protein>
<sequence length="399" mass="46512">MVQMMLLQRPKSYPDESLESFFIRVANKNGYNDVHWFLVAVKRYLLDIDPRKFQTFPTDICCINPYSSKKHSISRTHALHHLSQLTFNEPVDLLGIALNRNQMQFSPSTTALIRGAEVIPRSLLRKGAIPCCPCCLGEHGYASYRWHFSGYEYCHEHDVKLIERCSCGAIYDYRYAGLSGVCTECGENISASQENHEPKATRIASWLAGDDVKPLPDVPLSYRWGFMHWWSQISSSCKTRNNGEFLAFWEHWPNSFHKLIGKEIDFNFEYCVLSKNDLRVKDILGKILFSSIQLPDRNFRSNIILKEMFQYIETHLWDDNGKLANLRMNMLEICVLLNCSREQVTSMIEQGLLPPNRQLGKREILIVTEYAFYLGDVYCLWLSEFQSDEFNRSFYLSRW</sequence>
<gene>
    <name evidence="2" type="ORF">CA163_11040</name>
</gene>
<name>A0A227JCA2_VIBPH</name>
<proteinExistence type="predicted"/>
<evidence type="ECO:0000313" key="3">
    <source>
        <dbReference type="Proteomes" id="UP000214596"/>
    </source>
</evidence>
<dbReference type="InterPro" id="IPR009492">
    <property type="entry name" value="TniQ"/>
</dbReference>
<evidence type="ECO:0000313" key="2">
    <source>
        <dbReference type="EMBL" id="OXE32761.1"/>
    </source>
</evidence>
<dbReference type="EMBL" id="NIXT01000542">
    <property type="protein sequence ID" value="OXE32761.1"/>
    <property type="molecule type" value="Genomic_DNA"/>
</dbReference>
<dbReference type="Pfam" id="PF06527">
    <property type="entry name" value="TniQ"/>
    <property type="match status" value="1"/>
</dbReference>
<dbReference type="Proteomes" id="UP000214596">
    <property type="component" value="Unassembled WGS sequence"/>
</dbReference>
<dbReference type="OMA" id="HNSHFRM"/>
<feature type="domain" description="TniQ" evidence="1">
    <location>
        <begin position="9"/>
        <end position="161"/>
    </location>
</feature>
<comment type="caution">
    <text evidence="2">The sequence shown here is derived from an EMBL/GenBank/DDBJ whole genome shotgun (WGS) entry which is preliminary data.</text>
</comment>
<dbReference type="STRING" id="670.ACZ92_02640"/>
<dbReference type="OrthoDB" id="6138887at2"/>
<dbReference type="SMR" id="A0A227JCA2"/>
<dbReference type="AlphaFoldDB" id="A0A227JCA2"/>
<reference evidence="2 3" key="1">
    <citation type="journal article" date="2017" name="Appl. Environ. Microbiol.">
        <title>Parallel evolution of two clades of a major Atlantic endemic Vibrio parahaemolyticus pathogen lineage by independent acquisition of related pathogenicity islands.</title>
        <authorList>
            <person name="Xu F."/>
            <person name="Gonzalez-Escalona N."/>
            <person name="Drees K.P."/>
            <person name="Sebra R.P."/>
            <person name="Cooper V.S."/>
            <person name="Jones S.H."/>
            <person name="Whistler C.A."/>
        </authorList>
    </citation>
    <scope>NUCLEOTIDE SEQUENCE [LARGE SCALE GENOMIC DNA]</scope>
    <source>
        <strain evidence="2 3">MAVP-3</strain>
    </source>
</reference>